<dbReference type="InterPro" id="IPR023917">
    <property type="entry name" value="Bifunctiontional_GlmU_bac-type"/>
</dbReference>
<evidence type="ECO:0000313" key="4">
    <source>
        <dbReference type="Proteomes" id="UP000642809"/>
    </source>
</evidence>
<keyword evidence="1" id="KW-0808">Transferase</keyword>
<keyword evidence="2" id="KW-0012">Acyltransferase</keyword>
<dbReference type="SUPFAM" id="SSF51161">
    <property type="entry name" value="Trimeric LpxA-like enzymes"/>
    <property type="match status" value="1"/>
</dbReference>
<dbReference type="GO" id="GO:0016779">
    <property type="term" value="F:nucleotidyltransferase activity"/>
    <property type="evidence" value="ECO:0007669"/>
    <property type="project" value="UniProtKB-ARBA"/>
</dbReference>
<keyword evidence="4" id="KW-1185">Reference proteome</keyword>
<reference evidence="3" key="2">
    <citation type="submission" date="2020-09" db="EMBL/GenBank/DDBJ databases">
        <authorList>
            <person name="Sun Q."/>
            <person name="Kim S."/>
        </authorList>
    </citation>
    <scope>NUCLEOTIDE SEQUENCE</scope>
    <source>
        <strain evidence="3">KCTC 23224</strain>
    </source>
</reference>
<protein>
    <submittedName>
        <fullName evidence="3">Glucose-1-phosphate thymidylyltransferase</fullName>
    </submittedName>
</protein>
<sequence length="399" mass="43870">MENFVLFDDPAIRGSLLPFTFTRPVAEIRVGILKISEKWQQCLQGACFFQTQEYLQSKFPVPSQQSLWINGSLCPDDALVLAIQALKQGQVLMLQQQVLAAKTAPQDSFSVDQSKSMDQIPYEQACVMIQKNWHIFQFNGAEIKKDFTRVSNGRTSATLQDAHTIVYQAENIFIEEGAVIKAAVLNAEAGPIYIGKNTEIQEGALIRGPFALCEGSTVNMGAKLRGDTTVGPFSKVGGEISNAVIFGFSNKGHEGFLGNSVIGEWCNLGADTNTSNLKNNYAPVKVWDYTKGGFTNTGLQFCGLMMGDHSKTGINTMLNTGTVVGVGALIFGDGFPRNFIPSFAWGGAAGFTTFQFRKFEETAEAVMKRRGLAFDAVEKEILMKVFELTKHYRIWDKEG</sequence>
<dbReference type="Pfam" id="PF13562">
    <property type="entry name" value="NTP_transf_4"/>
    <property type="match status" value="1"/>
</dbReference>
<dbReference type="PANTHER" id="PTHR43584">
    <property type="entry name" value="NUCLEOTIDYL TRANSFERASE"/>
    <property type="match status" value="1"/>
</dbReference>
<dbReference type="Proteomes" id="UP000642809">
    <property type="component" value="Unassembled WGS sequence"/>
</dbReference>
<gene>
    <name evidence="3" type="ORF">GCM10008106_16450</name>
</gene>
<accession>A0A8J3CY27</accession>
<dbReference type="GO" id="GO:0016746">
    <property type="term" value="F:acyltransferase activity"/>
    <property type="evidence" value="ECO:0007669"/>
    <property type="project" value="UniProtKB-KW"/>
</dbReference>
<dbReference type="InterPro" id="IPR011004">
    <property type="entry name" value="Trimer_LpxA-like_sf"/>
</dbReference>
<reference evidence="3" key="1">
    <citation type="journal article" date="2014" name="Int. J. Syst. Evol. Microbiol.">
        <title>Complete genome sequence of Corynebacterium casei LMG S-19264T (=DSM 44701T), isolated from a smear-ripened cheese.</title>
        <authorList>
            <consortium name="US DOE Joint Genome Institute (JGI-PGF)"/>
            <person name="Walter F."/>
            <person name="Albersmeier A."/>
            <person name="Kalinowski J."/>
            <person name="Ruckert C."/>
        </authorList>
    </citation>
    <scope>NUCLEOTIDE SEQUENCE</scope>
    <source>
        <strain evidence="3">KCTC 23224</strain>
    </source>
</reference>
<dbReference type="NCBIfam" id="TIGR03991">
    <property type="entry name" value="alt_bact_glmU"/>
    <property type="match status" value="1"/>
</dbReference>
<proteinExistence type="predicted"/>
<dbReference type="RefSeq" id="WP_189580569.1">
    <property type="nucleotide sequence ID" value="NZ_BMYF01000008.1"/>
</dbReference>
<comment type="caution">
    <text evidence="3">The sequence shown here is derived from an EMBL/GenBank/DDBJ whole genome shotgun (WGS) entry which is preliminary data.</text>
</comment>
<dbReference type="AlphaFoldDB" id="A0A8J3CY27"/>
<dbReference type="InterPro" id="IPR050065">
    <property type="entry name" value="GlmU-like"/>
</dbReference>
<evidence type="ECO:0000313" key="3">
    <source>
        <dbReference type="EMBL" id="GHB35672.1"/>
    </source>
</evidence>
<name>A0A8J3CY27_9BACT</name>
<evidence type="ECO:0000256" key="2">
    <source>
        <dbReference type="ARBA" id="ARBA00023315"/>
    </source>
</evidence>
<evidence type="ECO:0000256" key="1">
    <source>
        <dbReference type="ARBA" id="ARBA00022679"/>
    </source>
</evidence>
<dbReference type="Gene3D" id="2.160.10.10">
    <property type="entry name" value="Hexapeptide repeat proteins"/>
    <property type="match status" value="1"/>
</dbReference>
<dbReference type="CDD" id="cd05635">
    <property type="entry name" value="LbH_unknown"/>
    <property type="match status" value="1"/>
</dbReference>
<organism evidence="3 4">
    <name type="scientific">Mongoliitalea lutea</name>
    <dbReference type="NCBI Taxonomy" id="849756"/>
    <lineage>
        <taxon>Bacteria</taxon>
        <taxon>Pseudomonadati</taxon>
        <taxon>Bacteroidota</taxon>
        <taxon>Cytophagia</taxon>
        <taxon>Cytophagales</taxon>
        <taxon>Cyclobacteriaceae</taxon>
        <taxon>Mongoliitalea</taxon>
    </lineage>
</organism>
<dbReference type="EMBL" id="BMYF01000008">
    <property type="protein sequence ID" value="GHB35672.1"/>
    <property type="molecule type" value="Genomic_DNA"/>
</dbReference>